<organism evidence="2">
    <name type="scientific">Chromera velia CCMP2878</name>
    <dbReference type="NCBI Taxonomy" id="1169474"/>
    <lineage>
        <taxon>Eukaryota</taxon>
        <taxon>Sar</taxon>
        <taxon>Alveolata</taxon>
        <taxon>Colpodellida</taxon>
        <taxon>Chromeraceae</taxon>
        <taxon>Chromera</taxon>
    </lineage>
</organism>
<reference evidence="2" key="1">
    <citation type="submission" date="2014-11" db="EMBL/GenBank/DDBJ databases">
        <authorList>
            <person name="Otto D Thomas"/>
            <person name="Naeem Raeece"/>
        </authorList>
    </citation>
    <scope>NUCLEOTIDE SEQUENCE</scope>
</reference>
<sequence>MTGTITVPCQKFRLPSSNRNFSTAAQADSLTSRIDALSAEVLSTNWGDNMALVHNVPFWEAELERLQVEAMKTTGAPEAKLKELNELFDLLFQAEDVRDHLNELGEEKGRASGLAGTGVKAGEDVENMEENLGACVSAYEALVKRYPSFAIKTEEAVGNGLRALRSKKKFRYEQMHKHFF</sequence>
<gene>
    <name evidence="2" type="ORF">Cvel_7193</name>
</gene>
<accession>A0A0G4HJX0</accession>
<dbReference type="Pfam" id="PF20715">
    <property type="entry name" value="DUF6827"/>
    <property type="match status" value="1"/>
</dbReference>
<proteinExistence type="predicted"/>
<dbReference type="AlphaFoldDB" id="A0A0G4HJX0"/>
<dbReference type="PhylomeDB" id="A0A0G4HJX0"/>
<dbReference type="InterPro" id="IPR049230">
    <property type="entry name" value="DUF6827"/>
</dbReference>
<dbReference type="EMBL" id="CDMZ01002949">
    <property type="protein sequence ID" value="CEM44529.1"/>
    <property type="molecule type" value="Genomic_DNA"/>
</dbReference>
<evidence type="ECO:0000259" key="1">
    <source>
        <dbReference type="Pfam" id="PF20715"/>
    </source>
</evidence>
<name>A0A0G4HJX0_9ALVE</name>
<feature type="domain" description="DUF6827" evidence="1">
    <location>
        <begin position="27"/>
        <end position="180"/>
    </location>
</feature>
<dbReference type="VEuPathDB" id="CryptoDB:Cvel_7193"/>
<protein>
    <recommendedName>
        <fullName evidence="1">DUF6827 domain-containing protein</fullName>
    </recommendedName>
</protein>
<evidence type="ECO:0000313" key="2">
    <source>
        <dbReference type="EMBL" id="CEM44529.1"/>
    </source>
</evidence>